<dbReference type="GO" id="GO:0003964">
    <property type="term" value="F:RNA-directed DNA polymerase activity"/>
    <property type="evidence" value="ECO:0007669"/>
    <property type="project" value="UniProtKB-KW"/>
</dbReference>
<sequence length="162" mass="18722">MDNCSLLDLTTTGGCFTLHRNNNGLCILSKKLDRGLANVDWRLAFLEAFVEVLCRFHSDHNPLLLHFGGLHIAQGTRPFHFIAAWIDHDEYSTLVERAWTIADHNPITALNNVKQDSITFNHEVFGNIFRRKRHIERRLKGVQQYLEIVDSLTLVLHEKDLH</sequence>
<keyword evidence="2" id="KW-1185">Reference proteome</keyword>
<protein>
    <submittedName>
        <fullName evidence="1">RNA-directed DNA polymerase (Reverse transcriptase)</fullName>
    </submittedName>
</protein>
<keyword evidence="1" id="KW-0548">Nucleotidyltransferase</keyword>
<feature type="non-terminal residue" evidence="1">
    <location>
        <position position="162"/>
    </location>
</feature>
<accession>A0A392M562</accession>
<evidence type="ECO:0000313" key="2">
    <source>
        <dbReference type="Proteomes" id="UP000265520"/>
    </source>
</evidence>
<gene>
    <name evidence="1" type="ORF">A2U01_0002682</name>
</gene>
<dbReference type="EMBL" id="LXQA010002920">
    <property type="protein sequence ID" value="MCH81888.1"/>
    <property type="molecule type" value="Genomic_DNA"/>
</dbReference>
<proteinExistence type="predicted"/>
<keyword evidence="1" id="KW-0695">RNA-directed DNA polymerase</keyword>
<dbReference type="Proteomes" id="UP000265520">
    <property type="component" value="Unassembled WGS sequence"/>
</dbReference>
<name>A0A392M562_9FABA</name>
<comment type="caution">
    <text evidence="1">The sequence shown here is derived from an EMBL/GenBank/DDBJ whole genome shotgun (WGS) entry which is preliminary data.</text>
</comment>
<dbReference type="PANTHER" id="PTHR33710:SF62">
    <property type="entry name" value="DUF4283 DOMAIN PROTEIN"/>
    <property type="match status" value="1"/>
</dbReference>
<organism evidence="1 2">
    <name type="scientific">Trifolium medium</name>
    <dbReference type="NCBI Taxonomy" id="97028"/>
    <lineage>
        <taxon>Eukaryota</taxon>
        <taxon>Viridiplantae</taxon>
        <taxon>Streptophyta</taxon>
        <taxon>Embryophyta</taxon>
        <taxon>Tracheophyta</taxon>
        <taxon>Spermatophyta</taxon>
        <taxon>Magnoliopsida</taxon>
        <taxon>eudicotyledons</taxon>
        <taxon>Gunneridae</taxon>
        <taxon>Pentapetalae</taxon>
        <taxon>rosids</taxon>
        <taxon>fabids</taxon>
        <taxon>Fabales</taxon>
        <taxon>Fabaceae</taxon>
        <taxon>Papilionoideae</taxon>
        <taxon>50 kb inversion clade</taxon>
        <taxon>NPAAA clade</taxon>
        <taxon>Hologalegina</taxon>
        <taxon>IRL clade</taxon>
        <taxon>Trifolieae</taxon>
        <taxon>Trifolium</taxon>
    </lineage>
</organism>
<evidence type="ECO:0000313" key="1">
    <source>
        <dbReference type="EMBL" id="MCH81888.1"/>
    </source>
</evidence>
<dbReference type="AlphaFoldDB" id="A0A392M562"/>
<dbReference type="PANTHER" id="PTHR33710">
    <property type="entry name" value="BNAC02G09200D PROTEIN"/>
    <property type="match status" value="1"/>
</dbReference>
<keyword evidence="1" id="KW-0808">Transferase</keyword>
<dbReference type="InterPro" id="IPR036691">
    <property type="entry name" value="Endo/exonu/phosph_ase_sf"/>
</dbReference>
<reference evidence="1 2" key="1">
    <citation type="journal article" date="2018" name="Front. Plant Sci.">
        <title>Red Clover (Trifolium pratense) and Zigzag Clover (T. medium) - A Picture of Genomic Similarities and Differences.</title>
        <authorList>
            <person name="Dluhosova J."/>
            <person name="Istvanek J."/>
            <person name="Nedelnik J."/>
            <person name="Repkova J."/>
        </authorList>
    </citation>
    <scope>NUCLEOTIDE SEQUENCE [LARGE SCALE GENOMIC DNA]</scope>
    <source>
        <strain evidence="2">cv. 10/8</strain>
        <tissue evidence="1">Leaf</tissue>
    </source>
</reference>
<dbReference type="SUPFAM" id="SSF56219">
    <property type="entry name" value="DNase I-like"/>
    <property type="match status" value="1"/>
</dbReference>